<reference evidence="11" key="1">
    <citation type="submission" date="2014-08" db="EMBL/GenBank/DDBJ databases">
        <authorList>
            <person name="Senf B."/>
            <person name="Petzold A."/>
            <person name="Downie B.R."/>
            <person name="Koch P."/>
            <person name="Platzer M."/>
        </authorList>
    </citation>
    <scope>NUCLEOTIDE SEQUENCE [LARGE SCALE GENOMIC DNA]</scope>
    <source>
        <strain evidence="11">GRZ</strain>
    </source>
</reference>
<evidence type="ECO:0000256" key="2">
    <source>
        <dbReference type="ARBA" id="ARBA00022525"/>
    </source>
</evidence>
<feature type="domain" description="Peptidase S1" evidence="10">
    <location>
        <begin position="23"/>
        <end position="231"/>
    </location>
</feature>
<name>A0A8C6KJY4_NOTFU</name>
<evidence type="ECO:0000256" key="4">
    <source>
        <dbReference type="ARBA" id="ARBA00022801"/>
    </source>
</evidence>
<comment type="subcellular location">
    <subcellularLocation>
        <location evidence="1">Secreted</location>
    </subcellularLocation>
</comment>
<dbReference type="SMART" id="SM00020">
    <property type="entry name" value="Tryp_SPc"/>
    <property type="match status" value="1"/>
</dbReference>
<dbReference type="EC" id="3.4.21.4" evidence="8"/>
<keyword evidence="5" id="KW-0720">Serine protease</keyword>
<sequence>MRLLTLLLLVGAAVAVPRHDGRIIGGEECEPHSRPYMASLNYGYHFCGGVLINEQWVLSVAHCWYNPYAMQIILGEHDVRVFEGTEQLMKTDTIVWHPSYDYQTLDYDIMLIKLFHPVEVTEAVAPIPLPTGCPVGGLPCSVSGWGNTAMDGEGVNMPTRLQCLDVPIVDDKDCESAYPDMITRRMVCAGYMDGGRDACNVSFTPAGSTRTRLMHLLTPSVFVRGTRAALWCVSARCTVWCRGAGDVLNPTSPASTSRCVSSSTGLKTL</sequence>
<reference evidence="11" key="2">
    <citation type="submission" date="2025-08" db="UniProtKB">
        <authorList>
            <consortium name="Ensembl"/>
        </authorList>
    </citation>
    <scope>IDENTIFICATION</scope>
</reference>
<dbReference type="PROSITE" id="PS50240">
    <property type="entry name" value="TRYPSIN_DOM"/>
    <property type="match status" value="1"/>
</dbReference>
<evidence type="ECO:0000313" key="11">
    <source>
        <dbReference type="Ensembl" id="ENSNFUP00015006840.1"/>
    </source>
</evidence>
<evidence type="ECO:0000256" key="5">
    <source>
        <dbReference type="ARBA" id="ARBA00022825"/>
    </source>
</evidence>
<dbReference type="GO" id="GO:0006508">
    <property type="term" value="P:proteolysis"/>
    <property type="evidence" value="ECO:0007669"/>
    <property type="project" value="UniProtKB-KW"/>
</dbReference>
<dbReference type="PRINTS" id="PR00722">
    <property type="entry name" value="CHYMOTRYPSIN"/>
</dbReference>
<dbReference type="Pfam" id="PF00089">
    <property type="entry name" value="Trypsin"/>
    <property type="match status" value="1"/>
</dbReference>
<keyword evidence="4" id="KW-0378">Hydrolase</keyword>
<dbReference type="InterPro" id="IPR043504">
    <property type="entry name" value="Peptidase_S1_PA_chymotrypsin"/>
</dbReference>
<feature type="chain" id="PRO_5034847003" description="trypsin" evidence="9">
    <location>
        <begin position="16"/>
        <end position="269"/>
    </location>
</feature>
<evidence type="ECO:0000256" key="9">
    <source>
        <dbReference type="SAM" id="SignalP"/>
    </source>
</evidence>
<dbReference type="CDD" id="cd00190">
    <property type="entry name" value="Tryp_SPc"/>
    <property type="match status" value="1"/>
</dbReference>
<evidence type="ECO:0000313" key="12">
    <source>
        <dbReference type="Proteomes" id="UP000694548"/>
    </source>
</evidence>
<dbReference type="FunFam" id="2.40.10.10:FF:000166">
    <property type="entry name" value="Trypsin"/>
    <property type="match status" value="1"/>
</dbReference>
<evidence type="ECO:0000256" key="6">
    <source>
        <dbReference type="ARBA" id="ARBA00023157"/>
    </source>
</evidence>
<protein>
    <recommendedName>
        <fullName evidence="8">trypsin</fullName>
        <ecNumber evidence="8">3.4.21.4</ecNumber>
    </recommendedName>
</protein>
<dbReference type="InterPro" id="IPR050127">
    <property type="entry name" value="Serine_Proteases_S1"/>
</dbReference>
<keyword evidence="12" id="KW-1185">Reference proteome</keyword>
<keyword evidence="3" id="KW-0645">Protease</keyword>
<keyword evidence="2" id="KW-0964">Secreted</keyword>
<feature type="signal peptide" evidence="9">
    <location>
        <begin position="1"/>
        <end position="15"/>
    </location>
</feature>
<dbReference type="InterPro" id="IPR001314">
    <property type="entry name" value="Peptidase_S1A"/>
</dbReference>
<evidence type="ECO:0000256" key="3">
    <source>
        <dbReference type="ARBA" id="ARBA00022670"/>
    </source>
</evidence>
<accession>A0A8C6KJY4</accession>
<evidence type="ECO:0000256" key="7">
    <source>
        <dbReference type="ARBA" id="ARBA00036320"/>
    </source>
</evidence>
<dbReference type="Ensembl" id="ENSNFUT00015007195.1">
    <property type="protein sequence ID" value="ENSNFUP00015006840.1"/>
    <property type="gene ID" value="ENSNFUG00015003384.1"/>
</dbReference>
<proteinExistence type="predicted"/>
<dbReference type="PANTHER" id="PTHR24264">
    <property type="entry name" value="TRYPSIN-RELATED"/>
    <property type="match status" value="1"/>
</dbReference>
<dbReference type="AlphaFoldDB" id="A0A8C6KJY4"/>
<dbReference type="InterPro" id="IPR009003">
    <property type="entry name" value="Peptidase_S1_PA"/>
</dbReference>
<organism evidence="11 12">
    <name type="scientific">Nothobranchius furzeri</name>
    <name type="common">Turquoise killifish</name>
    <dbReference type="NCBI Taxonomy" id="105023"/>
    <lineage>
        <taxon>Eukaryota</taxon>
        <taxon>Metazoa</taxon>
        <taxon>Chordata</taxon>
        <taxon>Craniata</taxon>
        <taxon>Vertebrata</taxon>
        <taxon>Euteleostomi</taxon>
        <taxon>Actinopterygii</taxon>
        <taxon>Neopterygii</taxon>
        <taxon>Teleostei</taxon>
        <taxon>Neoteleostei</taxon>
        <taxon>Acanthomorphata</taxon>
        <taxon>Ovalentaria</taxon>
        <taxon>Atherinomorphae</taxon>
        <taxon>Cyprinodontiformes</taxon>
        <taxon>Nothobranchiidae</taxon>
        <taxon>Nothobranchius</taxon>
    </lineage>
</organism>
<dbReference type="GO" id="GO:0005615">
    <property type="term" value="C:extracellular space"/>
    <property type="evidence" value="ECO:0007669"/>
    <property type="project" value="TreeGrafter"/>
</dbReference>
<evidence type="ECO:0000256" key="8">
    <source>
        <dbReference type="ARBA" id="ARBA00038868"/>
    </source>
</evidence>
<dbReference type="Proteomes" id="UP000694548">
    <property type="component" value="Chromosome sgr05"/>
</dbReference>
<dbReference type="GeneTree" id="ENSGT01050000244883"/>
<dbReference type="PANTHER" id="PTHR24264:SF65">
    <property type="entry name" value="SRCR DOMAIN-CONTAINING PROTEIN"/>
    <property type="match status" value="1"/>
</dbReference>
<dbReference type="Gene3D" id="2.40.10.10">
    <property type="entry name" value="Trypsin-like serine proteases"/>
    <property type="match status" value="3"/>
</dbReference>
<keyword evidence="6" id="KW-1015">Disulfide bond</keyword>
<keyword evidence="9" id="KW-0732">Signal</keyword>
<dbReference type="InterPro" id="IPR001254">
    <property type="entry name" value="Trypsin_dom"/>
</dbReference>
<dbReference type="SUPFAM" id="SSF50494">
    <property type="entry name" value="Trypsin-like serine proteases"/>
    <property type="match status" value="1"/>
</dbReference>
<dbReference type="GO" id="GO:0004252">
    <property type="term" value="F:serine-type endopeptidase activity"/>
    <property type="evidence" value="ECO:0007669"/>
    <property type="project" value="UniProtKB-EC"/>
</dbReference>
<evidence type="ECO:0000256" key="1">
    <source>
        <dbReference type="ARBA" id="ARBA00004613"/>
    </source>
</evidence>
<reference evidence="11" key="3">
    <citation type="submission" date="2025-09" db="UniProtKB">
        <authorList>
            <consortium name="Ensembl"/>
        </authorList>
    </citation>
    <scope>IDENTIFICATION</scope>
</reference>
<gene>
    <name evidence="11" type="primary">LOC107379681</name>
</gene>
<evidence type="ECO:0000259" key="10">
    <source>
        <dbReference type="PROSITE" id="PS50240"/>
    </source>
</evidence>
<comment type="catalytic activity">
    <reaction evidence="7">
        <text>Preferential cleavage: Arg-|-Xaa, Lys-|-Xaa.</text>
        <dbReference type="EC" id="3.4.21.4"/>
    </reaction>
</comment>